<evidence type="ECO:0000256" key="3">
    <source>
        <dbReference type="ARBA" id="ARBA00022729"/>
    </source>
</evidence>
<evidence type="ECO:0000259" key="4">
    <source>
        <dbReference type="Pfam" id="PF13407"/>
    </source>
</evidence>
<protein>
    <submittedName>
        <fullName evidence="5">ABC-type sugar transport system, periplasmic component, contains N-terminal xre family HTH domain</fullName>
    </submittedName>
</protein>
<dbReference type="GO" id="GO:0055085">
    <property type="term" value="P:transmembrane transport"/>
    <property type="evidence" value="ECO:0007669"/>
    <property type="project" value="UniProtKB-ARBA"/>
</dbReference>
<dbReference type="InterPro" id="IPR025997">
    <property type="entry name" value="SBP_2_dom"/>
</dbReference>
<dbReference type="STRING" id="1137284.GCA_001418205_00110"/>
<dbReference type="Proteomes" id="UP000182769">
    <property type="component" value="Unassembled WGS sequence"/>
</dbReference>
<dbReference type="InterPro" id="IPR028082">
    <property type="entry name" value="Peripla_BP_I"/>
</dbReference>
<dbReference type="AlphaFoldDB" id="A0A0K6IGP6"/>
<organism evidence="5 6">
    <name type="scientific">Marinomonas fungiae</name>
    <dbReference type="NCBI Taxonomy" id="1137284"/>
    <lineage>
        <taxon>Bacteria</taxon>
        <taxon>Pseudomonadati</taxon>
        <taxon>Pseudomonadota</taxon>
        <taxon>Gammaproteobacteria</taxon>
        <taxon>Oceanospirillales</taxon>
        <taxon>Oceanospirillaceae</taxon>
        <taxon>Marinomonas</taxon>
    </lineage>
</organism>
<dbReference type="PANTHER" id="PTHR46847:SF1">
    <property type="entry name" value="D-ALLOSE-BINDING PERIPLASMIC PROTEIN-RELATED"/>
    <property type="match status" value="1"/>
</dbReference>
<feature type="domain" description="Periplasmic binding protein" evidence="4">
    <location>
        <begin position="51"/>
        <end position="310"/>
    </location>
</feature>
<dbReference type="Gene3D" id="3.40.50.2300">
    <property type="match status" value="2"/>
</dbReference>
<dbReference type="SUPFAM" id="SSF53822">
    <property type="entry name" value="Periplasmic binding protein-like I"/>
    <property type="match status" value="1"/>
</dbReference>
<evidence type="ECO:0000313" key="6">
    <source>
        <dbReference type="Proteomes" id="UP000182769"/>
    </source>
</evidence>
<accession>A0A0K6IGP6</accession>
<gene>
    <name evidence="5" type="ORF">Ga0061065_101111</name>
</gene>
<comment type="subcellular location">
    <subcellularLocation>
        <location evidence="1">Cell envelope</location>
    </subcellularLocation>
</comment>
<dbReference type="PANTHER" id="PTHR46847">
    <property type="entry name" value="D-ALLOSE-BINDING PERIPLASMIC PROTEIN-RELATED"/>
    <property type="match status" value="1"/>
</dbReference>
<keyword evidence="5" id="KW-0762">Sugar transport</keyword>
<keyword evidence="5" id="KW-0813">Transport</keyword>
<reference evidence="6" key="1">
    <citation type="submission" date="2015-08" db="EMBL/GenBank/DDBJ databases">
        <authorList>
            <person name="Varghese N."/>
        </authorList>
    </citation>
    <scope>NUCLEOTIDE SEQUENCE [LARGE SCALE GENOMIC DNA]</scope>
    <source>
        <strain evidence="6">JCM 18476</strain>
    </source>
</reference>
<proteinExistence type="inferred from homology"/>
<evidence type="ECO:0000256" key="2">
    <source>
        <dbReference type="ARBA" id="ARBA00007639"/>
    </source>
</evidence>
<dbReference type="Pfam" id="PF13407">
    <property type="entry name" value="Peripla_BP_4"/>
    <property type="match status" value="1"/>
</dbReference>
<evidence type="ECO:0000313" key="5">
    <source>
        <dbReference type="EMBL" id="CUB02279.1"/>
    </source>
</evidence>
<dbReference type="EMBL" id="CYHG01000001">
    <property type="protein sequence ID" value="CUB02279.1"/>
    <property type="molecule type" value="Genomic_DNA"/>
</dbReference>
<dbReference type="OrthoDB" id="9342512at2"/>
<sequence length="353" mass="38679">MFTLCILISRESYALDLSLESYNASINSAIETRNQWQGPLSGPTIADQKRIVFVASDLRNDGVNSVAKGMTEALKPLNWNMRLLDGHGSTLRQSAAINQAIALRPDGIVLGGIDAKSNLDSLKIAKSLGITVVGWHSANRAGAIPELNLFTNITTDAEEVGRKAAELAIVTSSAKAKVVIFTDSNYSIAMLKARSMATTIEACANCSILSLEDIPLHNISSEMPKAIARLLKAYPDQITHFLVINDLYIDFAVPTLNRYGIKTQNISAGDGSREAYQRIKSGNHQLATVPEPLFMQGWQIVDELNRAFNGLKESGFLAPVHIVVKDNIHEVDIESGVYDPKNHYRTIYQGIWQ</sequence>
<name>A0A0K6IGP6_9GAMM</name>
<evidence type="ECO:0000256" key="1">
    <source>
        <dbReference type="ARBA" id="ARBA00004196"/>
    </source>
</evidence>
<dbReference type="GO" id="GO:0030313">
    <property type="term" value="C:cell envelope"/>
    <property type="evidence" value="ECO:0007669"/>
    <property type="project" value="UniProtKB-SubCell"/>
</dbReference>
<dbReference type="GO" id="GO:0030246">
    <property type="term" value="F:carbohydrate binding"/>
    <property type="evidence" value="ECO:0007669"/>
    <property type="project" value="UniProtKB-ARBA"/>
</dbReference>
<comment type="similarity">
    <text evidence="2">Belongs to the bacterial solute-binding protein 2 family.</text>
</comment>
<keyword evidence="6" id="KW-1185">Reference proteome</keyword>
<keyword evidence="3" id="KW-0732">Signal</keyword>